<comment type="caution">
    <text evidence="2">The sequence shown here is derived from an EMBL/GenBank/DDBJ whole genome shotgun (WGS) entry which is preliminary data.</text>
</comment>
<gene>
    <name evidence="2" type="ORF">KY290_006178</name>
</gene>
<dbReference type="PANTHER" id="PTHR47481:SF27">
    <property type="entry name" value="CCHC-TYPE DOMAIN-CONTAINING PROTEIN"/>
    <property type="match status" value="1"/>
</dbReference>
<protein>
    <recommendedName>
        <fullName evidence="1">Retrovirus-related Pol polyprotein from transposon TNT 1-94-like beta-barrel domain-containing protein</fullName>
    </recommendedName>
</protein>
<feature type="domain" description="Retrovirus-related Pol polyprotein from transposon TNT 1-94-like beta-barrel" evidence="1">
    <location>
        <begin position="335"/>
        <end position="401"/>
    </location>
</feature>
<evidence type="ECO:0000313" key="3">
    <source>
        <dbReference type="Proteomes" id="UP000826656"/>
    </source>
</evidence>
<evidence type="ECO:0000313" key="2">
    <source>
        <dbReference type="EMBL" id="KAH0779751.1"/>
    </source>
</evidence>
<dbReference type="Pfam" id="PF22936">
    <property type="entry name" value="Pol_BBD"/>
    <property type="match status" value="1"/>
</dbReference>
<accession>A0ABQ7WG75</accession>
<dbReference type="Proteomes" id="UP000826656">
    <property type="component" value="Unassembled WGS sequence"/>
</dbReference>
<proteinExistence type="predicted"/>
<evidence type="ECO:0000259" key="1">
    <source>
        <dbReference type="Pfam" id="PF22936"/>
    </source>
</evidence>
<reference evidence="2 3" key="1">
    <citation type="journal article" date="2021" name="bioRxiv">
        <title>Chromosome-scale and haplotype-resolved genome assembly of a tetraploid potato cultivar.</title>
        <authorList>
            <person name="Sun H."/>
            <person name="Jiao W.-B."/>
            <person name="Krause K."/>
            <person name="Campoy J.A."/>
            <person name="Goel M."/>
            <person name="Folz-Donahue K."/>
            <person name="Kukat C."/>
            <person name="Huettel B."/>
            <person name="Schneeberger K."/>
        </authorList>
    </citation>
    <scope>NUCLEOTIDE SEQUENCE [LARGE SCALE GENOMIC DNA]</scope>
    <source>
        <strain evidence="2">SolTubOtavaFocal</strain>
        <tissue evidence="2">Leaves</tissue>
    </source>
</reference>
<sequence>MGIGSSSPIITSKLLLGSSNYLSWAFSVELWCKGQGVQDHLTNKTYVVDVKAKTSEEDGKAKAQWEKVDAQLCSLLWRSIDSKLMPLFRPFQTCYTVWEKAHALYTNDISRFYDVQAVMEEFDTLMPVTTNVEKQQEHRQTLFLVRTLAGLPPDHDFVRDQILASPTVPTIDEVFSRLLRLAAPPSHKTRRIRSVLKIPAAQYRSSRHSSSKSTRFSSLGVRDEATSLPKDIVFDPKRRFALPSFGMGQNRRKKEYNEFLRNRASKQTSPPVAYGAQPNQPSNNAHIAQTEYDEFLQYRANKQTSPQVVSIAQPDVSVVGNSFACVSQSNTLGTWVMDSGASDHISGNQSLLSDIVYLQSLPAITLANGIQTKPKGVGKAKPLSSITLDSVLYVPGSPFNLAYDRSTGQMIGT</sequence>
<name>A0ABQ7WG75_SOLTU</name>
<keyword evidence="3" id="KW-1185">Reference proteome</keyword>
<dbReference type="EMBL" id="JAIVGD010000002">
    <property type="protein sequence ID" value="KAH0779751.1"/>
    <property type="molecule type" value="Genomic_DNA"/>
</dbReference>
<dbReference type="PANTHER" id="PTHR47481">
    <property type="match status" value="1"/>
</dbReference>
<dbReference type="InterPro" id="IPR054722">
    <property type="entry name" value="PolX-like_BBD"/>
</dbReference>
<organism evidence="2 3">
    <name type="scientific">Solanum tuberosum</name>
    <name type="common">Potato</name>
    <dbReference type="NCBI Taxonomy" id="4113"/>
    <lineage>
        <taxon>Eukaryota</taxon>
        <taxon>Viridiplantae</taxon>
        <taxon>Streptophyta</taxon>
        <taxon>Embryophyta</taxon>
        <taxon>Tracheophyta</taxon>
        <taxon>Spermatophyta</taxon>
        <taxon>Magnoliopsida</taxon>
        <taxon>eudicotyledons</taxon>
        <taxon>Gunneridae</taxon>
        <taxon>Pentapetalae</taxon>
        <taxon>asterids</taxon>
        <taxon>lamiids</taxon>
        <taxon>Solanales</taxon>
        <taxon>Solanaceae</taxon>
        <taxon>Solanoideae</taxon>
        <taxon>Solaneae</taxon>
        <taxon>Solanum</taxon>
    </lineage>
</organism>